<reference evidence="2 3" key="1">
    <citation type="submission" date="2024-01" db="EMBL/GenBank/DDBJ databases">
        <title>The genomes of 5 underutilized Papilionoideae crops provide insights into root nodulation and disease resistanc.</title>
        <authorList>
            <person name="Jiang F."/>
        </authorList>
    </citation>
    <scope>NUCLEOTIDE SEQUENCE [LARGE SCALE GENOMIC DNA]</scope>
    <source>
        <strain evidence="2">LVBAO_FW01</strain>
        <tissue evidence="2">Leaves</tissue>
    </source>
</reference>
<comment type="caution">
    <text evidence="2">The sequence shown here is derived from an EMBL/GenBank/DDBJ whole genome shotgun (WGS) entry which is preliminary data.</text>
</comment>
<accession>A0AAN9KVA5</accession>
<evidence type="ECO:0000313" key="2">
    <source>
        <dbReference type="EMBL" id="KAK7324570.1"/>
    </source>
</evidence>
<sequence>MLCKFEIMPYLKLLLCFSLSGTGPGCTGRRGLRIVYQIHFLLIFFFFFFFFTIWNWIWRPFVKREYFSLQSHFLSTRVACV</sequence>
<feature type="transmembrane region" description="Helical" evidence="1">
    <location>
        <begin position="38"/>
        <end position="58"/>
    </location>
</feature>
<dbReference type="AlphaFoldDB" id="A0AAN9KVA5"/>
<name>A0AAN9KVA5_CANGL</name>
<dbReference type="Proteomes" id="UP001367508">
    <property type="component" value="Unassembled WGS sequence"/>
</dbReference>
<keyword evidence="1" id="KW-1133">Transmembrane helix</keyword>
<keyword evidence="1" id="KW-0812">Transmembrane</keyword>
<gene>
    <name evidence="2" type="ORF">VNO77_28242</name>
</gene>
<keyword evidence="3" id="KW-1185">Reference proteome</keyword>
<evidence type="ECO:0000313" key="3">
    <source>
        <dbReference type="Proteomes" id="UP001367508"/>
    </source>
</evidence>
<dbReference type="EMBL" id="JAYMYQ010000006">
    <property type="protein sequence ID" value="KAK7324570.1"/>
    <property type="molecule type" value="Genomic_DNA"/>
</dbReference>
<evidence type="ECO:0000256" key="1">
    <source>
        <dbReference type="SAM" id="Phobius"/>
    </source>
</evidence>
<protein>
    <submittedName>
        <fullName evidence="2">Uncharacterized protein</fullName>
    </submittedName>
</protein>
<proteinExistence type="predicted"/>
<organism evidence="2 3">
    <name type="scientific">Canavalia gladiata</name>
    <name type="common">Sword bean</name>
    <name type="synonym">Dolichos gladiatus</name>
    <dbReference type="NCBI Taxonomy" id="3824"/>
    <lineage>
        <taxon>Eukaryota</taxon>
        <taxon>Viridiplantae</taxon>
        <taxon>Streptophyta</taxon>
        <taxon>Embryophyta</taxon>
        <taxon>Tracheophyta</taxon>
        <taxon>Spermatophyta</taxon>
        <taxon>Magnoliopsida</taxon>
        <taxon>eudicotyledons</taxon>
        <taxon>Gunneridae</taxon>
        <taxon>Pentapetalae</taxon>
        <taxon>rosids</taxon>
        <taxon>fabids</taxon>
        <taxon>Fabales</taxon>
        <taxon>Fabaceae</taxon>
        <taxon>Papilionoideae</taxon>
        <taxon>50 kb inversion clade</taxon>
        <taxon>NPAAA clade</taxon>
        <taxon>indigoferoid/millettioid clade</taxon>
        <taxon>Phaseoleae</taxon>
        <taxon>Canavalia</taxon>
    </lineage>
</organism>
<keyword evidence="1" id="KW-0472">Membrane</keyword>